<sequence length="199" mass="22043">MSSEPQNAHPGDRSEWSSLSQEHPAVRPSAPWMKGVRAKGRRILSSRGKHYFIMGLVVLDIAALLANVFIQLIACEMHKQNERWVSTVGEGLEIVGLVFSCLFMVELIASLISFGPSYLKSRFHAIDSAVIIISFSVDVSTRGFVADIGSLLVALRLWRLAKLSEEIVAGAAEKIDDLEQRNQELKDEINELRGQLGQV</sequence>
<evidence type="ECO:0000313" key="18">
    <source>
        <dbReference type="Proteomes" id="UP000029964"/>
    </source>
</evidence>
<comment type="caution">
    <text evidence="17">The sequence shown here is derived from an EMBL/GenBank/DDBJ whole genome shotgun (WGS) entry which is preliminary data.</text>
</comment>
<dbReference type="PANTHER" id="PTHR46480">
    <property type="entry name" value="F20B24.22"/>
    <property type="match status" value="1"/>
</dbReference>
<accession>A0A086SUA5</accession>
<keyword evidence="3" id="KW-0813">Transport</keyword>
<feature type="transmembrane region" description="Helical" evidence="15">
    <location>
        <begin position="94"/>
        <end position="114"/>
    </location>
</feature>
<dbReference type="GO" id="GO:0030171">
    <property type="term" value="F:voltage-gated proton channel activity"/>
    <property type="evidence" value="ECO:0007669"/>
    <property type="project" value="InterPro"/>
</dbReference>
<evidence type="ECO:0000256" key="7">
    <source>
        <dbReference type="ARBA" id="ARBA00022989"/>
    </source>
</evidence>
<dbReference type="Gene3D" id="1.20.120.350">
    <property type="entry name" value="Voltage-gated potassium channels. Chain C"/>
    <property type="match status" value="1"/>
</dbReference>
<dbReference type="Proteomes" id="UP000029964">
    <property type="component" value="Unassembled WGS sequence"/>
</dbReference>
<evidence type="ECO:0000256" key="14">
    <source>
        <dbReference type="SAM" id="MobiDB-lite"/>
    </source>
</evidence>
<dbReference type="HOGENOM" id="CLU_076372_1_2_1"/>
<dbReference type="AlphaFoldDB" id="A0A086SUA5"/>
<keyword evidence="6" id="KW-0851">Voltage-gated channel</keyword>
<feature type="region of interest" description="Disordered" evidence="14">
    <location>
        <begin position="1"/>
        <end position="28"/>
    </location>
</feature>
<keyword evidence="10 15" id="KW-0472">Membrane</keyword>
<keyword evidence="8 13" id="KW-0175">Coiled coil</keyword>
<evidence type="ECO:0000256" key="11">
    <source>
        <dbReference type="ARBA" id="ARBA00023303"/>
    </source>
</evidence>
<keyword evidence="18" id="KW-1185">Reference proteome</keyword>
<keyword evidence="5 15" id="KW-0812">Transmembrane</keyword>
<dbReference type="PANTHER" id="PTHR46480:SF1">
    <property type="entry name" value="VOLTAGE-GATED HYDROGEN CHANNEL 1"/>
    <property type="match status" value="1"/>
</dbReference>
<evidence type="ECO:0000259" key="16">
    <source>
        <dbReference type="Pfam" id="PF00520"/>
    </source>
</evidence>
<dbReference type="GO" id="GO:0034702">
    <property type="term" value="C:monoatomic ion channel complex"/>
    <property type="evidence" value="ECO:0007669"/>
    <property type="project" value="UniProtKB-KW"/>
</dbReference>
<keyword evidence="11" id="KW-0407">Ion channel</keyword>
<name>A0A086SUA5_HAPC1</name>
<dbReference type="OrthoDB" id="427456at2759"/>
<evidence type="ECO:0000313" key="17">
    <source>
        <dbReference type="EMBL" id="KFH40687.1"/>
    </source>
</evidence>
<feature type="transmembrane region" description="Helical" evidence="15">
    <location>
        <begin position="51"/>
        <end position="74"/>
    </location>
</feature>
<evidence type="ECO:0000256" key="3">
    <source>
        <dbReference type="ARBA" id="ARBA00022448"/>
    </source>
</evidence>
<gene>
    <name evidence="17" type="ORF">ACRE_086180</name>
</gene>
<dbReference type="Pfam" id="PF00520">
    <property type="entry name" value="Ion_trans"/>
    <property type="match status" value="1"/>
</dbReference>
<dbReference type="InterPro" id="IPR005821">
    <property type="entry name" value="Ion_trans_dom"/>
</dbReference>
<keyword evidence="9" id="KW-0406">Ion transport</keyword>
<evidence type="ECO:0000256" key="2">
    <source>
        <dbReference type="ARBA" id="ARBA00015897"/>
    </source>
</evidence>
<organism evidence="17 18">
    <name type="scientific">Hapsidospora chrysogenum (strain ATCC 11550 / CBS 779.69 / DSM 880 / IAM 14645 / JCM 23072 / IMI 49137)</name>
    <name type="common">Acremonium chrysogenum</name>
    <dbReference type="NCBI Taxonomy" id="857340"/>
    <lineage>
        <taxon>Eukaryota</taxon>
        <taxon>Fungi</taxon>
        <taxon>Dikarya</taxon>
        <taxon>Ascomycota</taxon>
        <taxon>Pezizomycotina</taxon>
        <taxon>Sordariomycetes</taxon>
        <taxon>Hypocreomycetidae</taxon>
        <taxon>Hypocreales</taxon>
        <taxon>Bionectriaceae</taxon>
        <taxon>Hapsidospora</taxon>
    </lineage>
</organism>
<evidence type="ECO:0000256" key="9">
    <source>
        <dbReference type="ARBA" id="ARBA00023065"/>
    </source>
</evidence>
<evidence type="ECO:0000256" key="1">
    <source>
        <dbReference type="ARBA" id="ARBA00004651"/>
    </source>
</evidence>
<evidence type="ECO:0000256" key="6">
    <source>
        <dbReference type="ARBA" id="ARBA00022882"/>
    </source>
</evidence>
<keyword evidence="4" id="KW-1003">Cell membrane</keyword>
<keyword evidence="7 15" id="KW-1133">Transmembrane helix</keyword>
<feature type="domain" description="Ion transport" evidence="16">
    <location>
        <begin position="51"/>
        <end position="163"/>
    </location>
</feature>
<dbReference type="EMBL" id="JPKY01000176">
    <property type="protein sequence ID" value="KFH40687.1"/>
    <property type="molecule type" value="Genomic_DNA"/>
</dbReference>
<dbReference type="InterPro" id="IPR027359">
    <property type="entry name" value="Volt_channel_dom_sf"/>
</dbReference>
<evidence type="ECO:0000256" key="4">
    <source>
        <dbReference type="ARBA" id="ARBA00022475"/>
    </source>
</evidence>
<protein>
    <recommendedName>
        <fullName evidence="2">Voltage-gated hydrogen channel 1</fullName>
    </recommendedName>
    <alternativeName>
        <fullName evidence="12">Hydrogen voltage-gated channel 1</fullName>
    </alternativeName>
</protein>
<reference evidence="18" key="1">
    <citation type="journal article" date="2014" name="Genome Announc.">
        <title>Genome sequence and annotation of Acremonium chrysogenum, producer of the beta-lactam antibiotic cephalosporin C.</title>
        <authorList>
            <person name="Terfehr D."/>
            <person name="Dahlmann T.A."/>
            <person name="Specht T."/>
            <person name="Zadra I."/>
            <person name="Kuernsteiner H."/>
            <person name="Kueck U."/>
        </authorList>
    </citation>
    <scope>NUCLEOTIDE SEQUENCE [LARGE SCALE GENOMIC DNA]</scope>
    <source>
        <strain evidence="18">ATCC 11550 / CBS 779.69 / DSM 880 / IAM 14645 / JCM 23072 / IMI 49137</strain>
    </source>
</reference>
<evidence type="ECO:0000256" key="13">
    <source>
        <dbReference type="SAM" id="Coils"/>
    </source>
</evidence>
<evidence type="ECO:0000256" key="12">
    <source>
        <dbReference type="ARBA" id="ARBA00031989"/>
    </source>
</evidence>
<evidence type="ECO:0000256" key="10">
    <source>
        <dbReference type="ARBA" id="ARBA00023136"/>
    </source>
</evidence>
<dbReference type="GO" id="GO:0005886">
    <property type="term" value="C:plasma membrane"/>
    <property type="evidence" value="ECO:0007669"/>
    <property type="project" value="UniProtKB-SubCell"/>
</dbReference>
<evidence type="ECO:0000256" key="5">
    <source>
        <dbReference type="ARBA" id="ARBA00022692"/>
    </source>
</evidence>
<dbReference type="STRING" id="857340.A0A086SUA5"/>
<evidence type="ECO:0000256" key="8">
    <source>
        <dbReference type="ARBA" id="ARBA00023054"/>
    </source>
</evidence>
<comment type="subcellular location">
    <subcellularLocation>
        <location evidence="1">Cell membrane</location>
        <topology evidence="1">Multi-pass membrane protein</topology>
    </subcellularLocation>
</comment>
<feature type="coiled-coil region" evidence="13">
    <location>
        <begin position="161"/>
        <end position="195"/>
    </location>
</feature>
<proteinExistence type="predicted"/>
<dbReference type="InterPro" id="IPR031846">
    <property type="entry name" value="Hvcn1"/>
</dbReference>
<evidence type="ECO:0000256" key="15">
    <source>
        <dbReference type="SAM" id="Phobius"/>
    </source>
</evidence>